<reference evidence="3 4" key="1">
    <citation type="journal article" date="2018" name="Sci. Data">
        <title>The draft genome sequence of cork oak.</title>
        <authorList>
            <person name="Ramos A.M."/>
            <person name="Usie A."/>
            <person name="Barbosa P."/>
            <person name="Barros P.M."/>
            <person name="Capote T."/>
            <person name="Chaves I."/>
            <person name="Simoes F."/>
            <person name="Abreu I."/>
            <person name="Carrasquinho I."/>
            <person name="Faro C."/>
            <person name="Guimaraes J.B."/>
            <person name="Mendonca D."/>
            <person name="Nobrega F."/>
            <person name="Rodrigues L."/>
            <person name="Saibo N.J.M."/>
            <person name="Varela M.C."/>
            <person name="Egas C."/>
            <person name="Matos J."/>
            <person name="Miguel C.M."/>
            <person name="Oliveira M.M."/>
            <person name="Ricardo C.P."/>
            <person name="Goncalves S."/>
        </authorList>
    </citation>
    <scope>NUCLEOTIDE SEQUENCE [LARGE SCALE GENOMIC DNA]</scope>
    <source>
        <strain evidence="4">cv. HL8</strain>
    </source>
</reference>
<sequence>MAEEVINCLENMKLIANEEETITISEEGKRLDIESCTLSLIGKFLTCKPFNKKAAKTTIRRAWGLEDKWKKGMKAENVQLEHASLWVQIWGAPFDMVSPQVAGEVRGSDGERSWVTFKYECLPMFCHYCGLLGHDLHHCANHFSATKSEKEIDYQYGDWLKAQGGRPSSPMKQQSEMKADTGDGQGFWQTSLFSEPAVEEGSNENPKETERRVESNA</sequence>
<name>A0AAW0LPX1_QUESU</name>
<protein>
    <recommendedName>
        <fullName evidence="2">Zinc knuckle CX2CX4HX4C domain-containing protein</fullName>
    </recommendedName>
</protein>
<dbReference type="PANTHER" id="PTHR31286">
    <property type="entry name" value="GLYCINE-RICH CELL WALL STRUCTURAL PROTEIN 1.8-LIKE"/>
    <property type="match status" value="1"/>
</dbReference>
<evidence type="ECO:0000259" key="2">
    <source>
        <dbReference type="Pfam" id="PF14392"/>
    </source>
</evidence>
<dbReference type="InterPro" id="IPR040256">
    <property type="entry name" value="At4g02000-like"/>
</dbReference>
<proteinExistence type="predicted"/>
<dbReference type="AlphaFoldDB" id="A0AAW0LPX1"/>
<evidence type="ECO:0000313" key="4">
    <source>
        <dbReference type="Proteomes" id="UP000237347"/>
    </source>
</evidence>
<dbReference type="PANTHER" id="PTHR31286:SF167">
    <property type="entry name" value="OS09G0268800 PROTEIN"/>
    <property type="match status" value="1"/>
</dbReference>
<accession>A0AAW0LPX1</accession>
<evidence type="ECO:0000256" key="1">
    <source>
        <dbReference type="SAM" id="MobiDB-lite"/>
    </source>
</evidence>
<feature type="domain" description="Zinc knuckle CX2CX4HX4C" evidence="2">
    <location>
        <begin position="105"/>
        <end position="140"/>
    </location>
</feature>
<feature type="region of interest" description="Disordered" evidence="1">
    <location>
        <begin position="163"/>
        <end position="217"/>
    </location>
</feature>
<dbReference type="InterPro" id="IPR025836">
    <property type="entry name" value="Zn_knuckle_CX2CX4HX4C"/>
</dbReference>
<organism evidence="3 4">
    <name type="scientific">Quercus suber</name>
    <name type="common">Cork oak</name>
    <dbReference type="NCBI Taxonomy" id="58331"/>
    <lineage>
        <taxon>Eukaryota</taxon>
        <taxon>Viridiplantae</taxon>
        <taxon>Streptophyta</taxon>
        <taxon>Embryophyta</taxon>
        <taxon>Tracheophyta</taxon>
        <taxon>Spermatophyta</taxon>
        <taxon>Magnoliopsida</taxon>
        <taxon>eudicotyledons</taxon>
        <taxon>Gunneridae</taxon>
        <taxon>Pentapetalae</taxon>
        <taxon>rosids</taxon>
        <taxon>fabids</taxon>
        <taxon>Fagales</taxon>
        <taxon>Fagaceae</taxon>
        <taxon>Quercus</taxon>
    </lineage>
</organism>
<dbReference type="EMBL" id="PKMF04000063">
    <property type="protein sequence ID" value="KAK7853610.1"/>
    <property type="molecule type" value="Genomic_DNA"/>
</dbReference>
<feature type="compositionally biased region" description="Basic and acidic residues" evidence="1">
    <location>
        <begin position="205"/>
        <end position="217"/>
    </location>
</feature>
<evidence type="ECO:0000313" key="3">
    <source>
        <dbReference type="EMBL" id="KAK7853610.1"/>
    </source>
</evidence>
<dbReference type="Proteomes" id="UP000237347">
    <property type="component" value="Unassembled WGS sequence"/>
</dbReference>
<comment type="caution">
    <text evidence="3">The sequence shown here is derived from an EMBL/GenBank/DDBJ whole genome shotgun (WGS) entry which is preliminary data.</text>
</comment>
<gene>
    <name evidence="3" type="ORF">CFP56_035234</name>
</gene>
<keyword evidence="4" id="KW-1185">Reference proteome</keyword>
<dbReference type="Pfam" id="PF14392">
    <property type="entry name" value="zf-CCHC_4"/>
    <property type="match status" value="1"/>
</dbReference>